<dbReference type="SUPFAM" id="SSF52317">
    <property type="entry name" value="Class I glutamine amidotransferase-like"/>
    <property type="match status" value="1"/>
</dbReference>
<keyword evidence="5" id="KW-0378">Hydrolase</keyword>
<sequence length="240" mass="26937">MAKALVLSGYGINCETETLYAFELAGFSGKILHINELITDPYILEDYQVIAIPGGFSFGDHTGAGNAFACKARIVLEQIDNFLNKDRLVIGICNGAQILTRLFTDIGVTFEANISNRYQCGWYDLSVADTESIWLKNIGEIRLPIAHGEGNLQALNTKELKGKIAMQYLEDVNGSSDRIAAITEYKGRMLITMPHPERAVTATQMDDYYLRREEYRRKAVEHPSEGPGMQIFRNAYDYFS</sequence>
<evidence type="ECO:0000256" key="2">
    <source>
        <dbReference type="ARBA" id="ARBA00022598"/>
    </source>
</evidence>
<accession>X5H473</accession>
<dbReference type="KEGG" id="nhm:NHE_0421"/>
<proteinExistence type="predicted"/>
<keyword evidence="6" id="KW-0067">ATP-binding</keyword>
<evidence type="ECO:0000256" key="1">
    <source>
        <dbReference type="ARBA" id="ARBA00022490"/>
    </source>
</evidence>
<evidence type="ECO:0000256" key="7">
    <source>
        <dbReference type="ARBA" id="ARBA00022962"/>
    </source>
</evidence>
<evidence type="ECO:0000313" key="8">
    <source>
        <dbReference type="EMBL" id="AHX11366.1"/>
    </source>
</evidence>
<reference evidence="8 9" key="1">
    <citation type="submission" date="2014-03" db="EMBL/GenBank/DDBJ databases">
        <title>Sequencing and Comparison of Genomes and Transcriptome Profiles of Human Ehrlichiosis Agents.</title>
        <authorList>
            <person name="Lin M."/>
            <person name="Daugherty S.C."/>
            <person name="Nagaraj S."/>
            <person name="Cheng Z."/>
            <person name="Xiong Q."/>
            <person name="Lin F.-Y."/>
            <person name="Sengamalay N."/>
            <person name="Ott S."/>
            <person name="Godinez A."/>
            <person name="Tallon L.J."/>
            <person name="Sadzewicz L."/>
            <person name="Fraser C.M."/>
            <person name="Dunning Hotopp J.C."/>
            <person name="Rikihisa Y."/>
        </authorList>
    </citation>
    <scope>NUCLEOTIDE SEQUENCE [LARGE SCALE GENOMIC DNA]</scope>
    <source>
        <strain evidence="8 9">Oregon</strain>
    </source>
</reference>
<dbReference type="SMART" id="SM01211">
    <property type="entry name" value="GATase_5"/>
    <property type="match status" value="1"/>
</dbReference>
<dbReference type="InterPro" id="IPR010075">
    <property type="entry name" value="PRibForGlyAmidine_synth_PurQ"/>
</dbReference>
<dbReference type="HOGENOM" id="CLU_001031_3_0_5"/>
<dbReference type="RefSeq" id="WP_038559370.1">
    <property type="nucleotide sequence ID" value="NZ_CP007481.1"/>
</dbReference>
<evidence type="ECO:0000313" key="9">
    <source>
        <dbReference type="Proteomes" id="UP000023755"/>
    </source>
</evidence>
<evidence type="ECO:0000256" key="4">
    <source>
        <dbReference type="ARBA" id="ARBA00022755"/>
    </source>
</evidence>
<dbReference type="GO" id="GO:0005737">
    <property type="term" value="C:cytoplasm"/>
    <property type="evidence" value="ECO:0007669"/>
    <property type="project" value="TreeGrafter"/>
</dbReference>
<dbReference type="PANTHER" id="PTHR10099">
    <property type="entry name" value="PHOSPHORIBOSYLFORMYLGLYCINAMIDINE SYNTHASE"/>
    <property type="match status" value="1"/>
</dbReference>
<dbReference type="AlphaFoldDB" id="X5H473"/>
<protein>
    <submittedName>
        <fullName evidence="8">CobB/CobQ-like glutamine amidotransferase domain protein</fullName>
    </submittedName>
</protein>
<keyword evidence="1" id="KW-0963">Cytoplasm</keyword>
<dbReference type="Gene3D" id="3.40.50.880">
    <property type="match status" value="1"/>
</dbReference>
<keyword evidence="8" id="KW-0808">Transferase</keyword>
<keyword evidence="2" id="KW-0436">Ligase</keyword>
<keyword evidence="9" id="KW-1185">Reference proteome</keyword>
<dbReference type="Proteomes" id="UP000023755">
    <property type="component" value="Chromosome"/>
</dbReference>
<dbReference type="GO" id="GO:0005524">
    <property type="term" value="F:ATP binding"/>
    <property type="evidence" value="ECO:0007669"/>
    <property type="project" value="UniProtKB-KW"/>
</dbReference>
<keyword evidence="4" id="KW-0658">Purine biosynthesis</keyword>
<gene>
    <name evidence="8" type="ORF">NHE_0421</name>
</gene>
<keyword evidence="3" id="KW-0547">Nucleotide-binding</keyword>
<dbReference type="GO" id="GO:0016740">
    <property type="term" value="F:transferase activity"/>
    <property type="evidence" value="ECO:0007669"/>
    <property type="project" value="UniProtKB-KW"/>
</dbReference>
<dbReference type="PROSITE" id="PS51273">
    <property type="entry name" value="GATASE_TYPE_1"/>
    <property type="match status" value="1"/>
</dbReference>
<keyword evidence="7 8" id="KW-0315">Glutamine amidotransferase</keyword>
<dbReference type="GO" id="GO:0006189">
    <property type="term" value="P:'de novo' IMP biosynthetic process"/>
    <property type="evidence" value="ECO:0007669"/>
    <property type="project" value="InterPro"/>
</dbReference>
<evidence type="ECO:0000256" key="6">
    <source>
        <dbReference type="ARBA" id="ARBA00022840"/>
    </source>
</evidence>
<dbReference type="PIRSF" id="PIRSF001586">
    <property type="entry name" value="FGAM_synth_I"/>
    <property type="match status" value="1"/>
</dbReference>
<dbReference type="Pfam" id="PF13507">
    <property type="entry name" value="GATase_5"/>
    <property type="match status" value="1"/>
</dbReference>
<dbReference type="PANTHER" id="PTHR10099:SF1">
    <property type="entry name" value="PHOSPHORIBOSYLFORMYLGLYCINAMIDINE SYNTHASE"/>
    <property type="match status" value="1"/>
</dbReference>
<dbReference type="GO" id="GO:0016787">
    <property type="term" value="F:hydrolase activity"/>
    <property type="evidence" value="ECO:0007669"/>
    <property type="project" value="UniProtKB-KW"/>
</dbReference>
<dbReference type="EMBL" id="CP007481">
    <property type="protein sequence ID" value="AHX11366.1"/>
    <property type="molecule type" value="Genomic_DNA"/>
</dbReference>
<dbReference type="GO" id="GO:0004642">
    <property type="term" value="F:phosphoribosylformylglycinamidine synthase activity"/>
    <property type="evidence" value="ECO:0007669"/>
    <property type="project" value="InterPro"/>
</dbReference>
<evidence type="ECO:0000256" key="3">
    <source>
        <dbReference type="ARBA" id="ARBA00022741"/>
    </source>
</evidence>
<dbReference type="STRING" id="1286528.NHE_0421"/>
<evidence type="ECO:0000256" key="5">
    <source>
        <dbReference type="ARBA" id="ARBA00022801"/>
    </source>
</evidence>
<organism evidence="8 9">
    <name type="scientific">Neorickettsia helminthoeca str. Oregon</name>
    <dbReference type="NCBI Taxonomy" id="1286528"/>
    <lineage>
        <taxon>Bacteria</taxon>
        <taxon>Pseudomonadati</taxon>
        <taxon>Pseudomonadota</taxon>
        <taxon>Alphaproteobacteria</taxon>
        <taxon>Rickettsiales</taxon>
        <taxon>Anaplasmataceae</taxon>
        <taxon>Neorickettsia</taxon>
    </lineage>
</organism>
<dbReference type="OrthoDB" id="9804441at2"/>
<name>X5H473_9RICK</name>
<dbReference type="InterPro" id="IPR029062">
    <property type="entry name" value="Class_I_gatase-like"/>
</dbReference>